<reference evidence="2" key="1">
    <citation type="submission" date="2022-11" db="EMBL/GenBank/DDBJ databases">
        <title>Chromosomal genome sequence assembly and mating type (MAT) locus characterization of the leprose asexual lichenized fungus Lepraria neglecta (Nyl.) Erichsen.</title>
        <authorList>
            <person name="Allen J.L."/>
            <person name="Pfeffer B."/>
        </authorList>
    </citation>
    <scope>NUCLEOTIDE SEQUENCE</scope>
    <source>
        <strain evidence="2">Allen 5258</strain>
    </source>
</reference>
<sequence>MDTPRLTAMAERTGLRKSVYVDPNEEDGEDNNRPASKRRCGVDRVNDYDTGCAIDDAATPISEGFQEATGVQSSAEFMEQTGEESGAETQGDSGYGASTDDATEAIDDLCTNLHIATDSGSPWLQMPPVPIDGYMQMQAESQAPIEGDYSTEATRHSPNYNLYDPRLPNVPQQGPSAGRVEPVNHWNSSAARLPQEVIDSVEDGTVDPKALELRS</sequence>
<keyword evidence="3" id="KW-1185">Reference proteome</keyword>
<evidence type="ECO:0000256" key="1">
    <source>
        <dbReference type="SAM" id="MobiDB-lite"/>
    </source>
</evidence>
<feature type="region of interest" description="Disordered" evidence="1">
    <location>
        <begin position="66"/>
        <end position="100"/>
    </location>
</feature>
<comment type="caution">
    <text evidence="2">The sequence shown here is derived from an EMBL/GenBank/DDBJ whole genome shotgun (WGS) entry which is preliminary data.</text>
</comment>
<dbReference type="Proteomes" id="UP001276659">
    <property type="component" value="Unassembled WGS sequence"/>
</dbReference>
<proteinExistence type="predicted"/>
<accession>A0AAE0DJH4</accession>
<feature type="region of interest" description="Disordered" evidence="1">
    <location>
        <begin position="1"/>
        <end position="40"/>
    </location>
</feature>
<gene>
    <name evidence="2" type="ORF">OEA41_008596</name>
</gene>
<name>A0AAE0DJH4_9LECA</name>
<feature type="region of interest" description="Disordered" evidence="1">
    <location>
        <begin position="150"/>
        <end position="215"/>
    </location>
</feature>
<evidence type="ECO:0000313" key="3">
    <source>
        <dbReference type="Proteomes" id="UP001276659"/>
    </source>
</evidence>
<dbReference type="AlphaFoldDB" id="A0AAE0DJH4"/>
<dbReference type="EMBL" id="JASNWA010000009">
    <property type="protein sequence ID" value="KAK3169213.1"/>
    <property type="molecule type" value="Genomic_DNA"/>
</dbReference>
<evidence type="ECO:0000313" key="2">
    <source>
        <dbReference type="EMBL" id="KAK3169213.1"/>
    </source>
</evidence>
<protein>
    <submittedName>
        <fullName evidence="2">Uncharacterized protein</fullName>
    </submittedName>
</protein>
<organism evidence="2 3">
    <name type="scientific">Lepraria neglecta</name>
    <dbReference type="NCBI Taxonomy" id="209136"/>
    <lineage>
        <taxon>Eukaryota</taxon>
        <taxon>Fungi</taxon>
        <taxon>Dikarya</taxon>
        <taxon>Ascomycota</taxon>
        <taxon>Pezizomycotina</taxon>
        <taxon>Lecanoromycetes</taxon>
        <taxon>OSLEUM clade</taxon>
        <taxon>Lecanoromycetidae</taxon>
        <taxon>Lecanorales</taxon>
        <taxon>Lecanorineae</taxon>
        <taxon>Stereocaulaceae</taxon>
        <taxon>Lepraria</taxon>
    </lineage>
</organism>